<keyword evidence="3" id="KW-1133">Transmembrane helix</keyword>
<dbReference type="InterPro" id="IPR037185">
    <property type="entry name" value="EmrE-like"/>
</dbReference>
<feature type="transmembrane region" description="Helical" evidence="3">
    <location>
        <begin position="259"/>
        <end position="279"/>
    </location>
</feature>
<comment type="caution">
    <text evidence="5">The sequence shown here is derived from an EMBL/GenBank/DDBJ whole genome shotgun (WGS) entry which is preliminary data.</text>
</comment>
<feature type="transmembrane region" description="Helical" evidence="3">
    <location>
        <begin position="163"/>
        <end position="181"/>
    </location>
</feature>
<sequence>MLLQDSQGHKKILLYTKNNIRGLNPLQRINIKGTTIGLAAGLTWAIDTILIGWVLASTTFMEFSEIAMAAPLLSTFLHDTFSAIWMMILMGVRGELKETFSKLWTRSGRFVVLAALLGGPVGMTFYVLSVDSIGASFTASISSIFPAVGAFFAFLLLKDRLGLKNWMGLLISITATILLSYSGDLISGSTVSIGLIFILFCIFGWGMESVIIAYGMKDDEVSPFQALLIRQTTSAIVFGALIIPILLDHSYTVQVASSNTFWFIGLIALAGTLSYVFYYQAIKLIGPVRSMALNISYVAFAIFLDVLFFGGEFSLKNFIIALFIMGGAVLTVMEDKKAPVVKEGVTAA</sequence>
<name>A0A846TMP3_9BACI</name>
<keyword evidence="3" id="KW-0812">Transmembrane</keyword>
<evidence type="ECO:0000256" key="1">
    <source>
        <dbReference type="ARBA" id="ARBA00004127"/>
    </source>
</evidence>
<dbReference type="Pfam" id="PF00892">
    <property type="entry name" value="EamA"/>
    <property type="match status" value="2"/>
</dbReference>
<feature type="transmembrane region" description="Helical" evidence="3">
    <location>
        <begin position="227"/>
        <end position="247"/>
    </location>
</feature>
<comment type="subcellular location">
    <subcellularLocation>
        <location evidence="1">Endomembrane system</location>
        <topology evidence="1">Multi-pass membrane protein</topology>
    </subcellularLocation>
</comment>
<proteinExistence type="inferred from homology"/>
<accession>A0A846TMP3</accession>
<dbReference type="AlphaFoldDB" id="A0A846TMP3"/>
<feature type="transmembrane region" description="Helical" evidence="3">
    <location>
        <begin position="110"/>
        <end position="128"/>
    </location>
</feature>
<dbReference type="Proteomes" id="UP000587942">
    <property type="component" value="Unassembled WGS sequence"/>
</dbReference>
<feature type="transmembrane region" description="Helical" evidence="3">
    <location>
        <begin position="291"/>
        <end position="309"/>
    </location>
</feature>
<gene>
    <name evidence="5" type="ORF">GWK17_22485</name>
</gene>
<feature type="transmembrane region" description="Helical" evidence="3">
    <location>
        <begin position="134"/>
        <end position="156"/>
    </location>
</feature>
<feature type="transmembrane region" description="Helical" evidence="3">
    <location>
        <begin position="36"/>
        <end position="56"/>
    </location>
</feature>
<evidence type="ECO:0000313" key="5">
    <source>
        <dbReference type="EMBL" id="NKE08210.1"/>
    </source>
</evidence>
<comment type="similarity">
    <text evidence="2">Belongs to the EamA transporter family.</text>
</comment>
<evidence type="ECO:0000259" key="4">
    <source>
        <dbReference type="Pfam" id="PF00892"/>
    </source>
</evidence>
<dbReference type="EMBL" id="JAAVUM010000030">
    <property type="protein sequence ID" value="NKE08210.1"/>
    <property type="molecule type" value="Genomic_DNA"/>
</dbReference>
<feature type="domain" description="EamA" evidence="4">
    <location>
        <begin position="193"/>
        <end position="332"/>
    </location>
</feature>
<feature type="transmembrane region" description="Helical" evidence="3">
    <location>
        <begin position="193"/>
        <end position="215"/>
    </location>
</feature>
<protein>
    <submittedName>
        <fullName evidence="5">DMT family transporter</fullName>
    </submittedName>
</protein>
<dbReference type="PANTHER" id="PTHR22911">
    <property type="entry name" value="ACYL-MALONYL CONDENSING ENZYME-RELATED"/>
    <property type="match status" value="1"/>
</dbReference>
<organism evidence="5 6">
    <name type="scientific">Mesobacillus selenatarsenatis</name>
    <dbReference type="NCBI Taxonomy" id="388741"/>
    <lineage>
        <taxon>Bacteria</taxon>
        <taxon>Bacillati</taxon>
        <taxon>Bacillota</taxon>
        <taxon>Bacilli</taxon>
        <taxon>Bacillales</taxon>
        <taxon>Bacillaceae</taxon>
        <taxon>Mesobacillus</taxon>
    </lineage>
</organism>
<dbReference type="InterPro" id="IPR000620">
    <property type="entry name" value="EamA_dom"/>
</dbReference>
<feature type="transmembrane region" description="Helical" evidence="3">
    <location>
        <begin position="315"/>
        <end position="333"/>
    </location>
</feature>
<evidence type="ECO:0000313" key="6">
    <source>
        <dbReference type="Proteomes" id="UP000587942"/>
    </source>
</evidence>
<evidence type="ECO:0000256" key="2">
    <source>
        <dbReference type="ARBA" id="ARBA00007362"/>
    </source>
</evidence>
<evidence type="ECO:0000256" key="3">
    <source>
        <dbReference type="SAM" id="Phobius"/>
    </source>
</evidence>
<keyword evidence="3" id="KW-0472">Membrane</keyword>
<dbReference type="SUPFAM" id="SSF103481">
    <property type="entry name" value="Multidrug resistance efflux transporter EmrE"/>
    <property type="match status" value="2"/>
</dbReference>
<dbReference type="PANTHER" id="PTHR22911:SF137">
    <property type="entry name" value="SOLUTE CARRIER FAMILY 35 MEMBER G2-RELATED"/>
    <property type="match status" value="1"/>
</dbReference>
<reference evidence="5 6" key="1">
    <citation type="submission" date="2020-03" db="EMBL/GenBank/DDBJ databases">
        <authorList>
            <person name="Sun Q."/>
        </authorList>
    </citation>
    <scope>NUCLEOTIDE SEQUENCE [LARGE SCALE GENOMIC DNA]</scope>
    <source>
        <strain evidence="5 6">KACC 21451</strain>
    </source>
</reference>
<dbReference type="GO" id="GO:0016020">
    <property type="term" value="C:membrane"/>
    <property type="evidence" value="ECO:0007669"/>
    <property type="project" value="InterPro"/>
</dbReference>
<feature type="transmembrane region" description="Helical" evidence="3">
    <location>
        <begin position="68"/>
        <end position="89"/>
    </location>
</feature>
<feature type="domain" description="EamA" evidence="4">
    <location>
        <begin position="35"/>
        <end position="180"/>
    </location>
</feature>